<proteinExistence type="predicted"/>
<dbReference type="Proteomes" id="UP000184310">
    <property type="component" value="Unassembled WGS sequence"/>
</dbReference>
<evidence type="ECO:0000313" key="2">
    <source>
        <dbReference type="EMBL" id="SHI92133.1"/>
    </source>
</evidence>
<keyword evidence="3" id="KW-1185">Reference proteome</keyword>
<evidence type="ECO:0000313" key="3">
    <source>
        <dbReference type="Proteomes" id="UP000184310"/>
    </source>
</evidence>
<organism evidence="2 3">
    <name type="scientific">Clostridium cavendishii DSM 21758</name>
    <dbReference type="NCBI Taxonomy" id="1121302"/>
    <lineage>
        <taxon>Bacteria</taxon>
        <taxon>Bacillati</taxon>
        <taxon>Bacillota</taxon>
        <taxon>Clostridia</taxon>
        <taxon>Eubacteriales</taxon>
        <taxon>Clostridiaceae</taxon>
        <taxon>Clostridium</taxon>
    </lineage>
</organism>
<evidence type="ECO:0000256" key="1">
    <source>
        <dbReference type="SAM" id="Phobius"/>
    </source>
</evidence>
<feature type="transmembrane region" description="Helical" evidence="1">
    <location>
        <begin position="12"/>
        <end position="34"/>
    </location>
</feature>
<reference evidence="2 3" key="1">
    <citation type="submission" date="2016-11" db="EMBL/GenBank/DDBJ databases">
        <authorList>
            <person name="Jaros S."/>
            <person name="Januszkiewicz K."/>
            <person name="Wedrychowicz H."/>
        </authorList>
    </citation>
    <scope>NUCLEOTIDE SEQUENCE [LARGE SCALE GENOMIC DNA]</scope>
    <source>
        <strain evidence="2 3">DSM 21758</strain>
    </source>
</reference>
<protein>
    <submittedName>
        <fullName evidence="2">Uncharacterized protein</fullName>
    </submittedName>
</protein>
<dbReference type="EMBL" id="FQZB01000005">
    <property type="protein sequence ID" value="SHI92133.1"/>
    <property type="molecule type" value="Genomic_DNA"/>
</dbReference>
<dbReference type="AlphaFoldDB" id="A0A1M6F382"/>
<dbReference type="RefSeq" id="WP_072985593.1">
    <property type="nucleotide sequence ID" value="NZ_FQZB01000005.1"/>
</dbReference>
<gene>
    <name evidence="2" type="ORF">SAMN02745163_01024</name>
</gene>
<accession>A0A1M6F382</accession>
<dbReference type="STRING" id="1121302.SAMN02745163_01024"/>
<feature type="transmembrane region" description="Helical" evidence="1">
    <location>
        <begin position="54"/>
        <end position="73"/>
    </location>
</feature>
<keyword evidence="1" id="KW-0472">Membrane</keyword>
<keyword evidence="1" id="KW-1133">Transmembrane helix</keyword>
<feature type="transmembrane region" description="Helical" evidence="1">
    <location>
        <begin position="80"/>
        <end position="100"/>
    </location>
</feature>
<name>A0A1M6F382_9CLOT</name>
<sequence length="332" mass="38115">MENDKKQKVNLLCIIGAIIMFFIAIILNCITNVLQFRVSENYVKELIPKHALVGIGFGLAVAIITFLFTIILAKNKKNKLLLVLTIIYFIISIGVGAISVKSVVKEIKQERETCKKITEIVQSSLNNEDISSLEFDKNTYGYGVSVLELTQKYYMDGYGKSVALQKEIDLIGFKTILLPESLSNNEKLIESKNKIKKTADLLNKYKRDTDVTLENFKKDANSDKISKIYRKGFVKGVLESFPEDKEYLDKCFNSADLILKDTQKILEFIETRHGNFKATENMIYFYSDSEVDEYNNYRQTLNKDIEEAEKIEGEFKDSLIKRENKLSSFMEN</sequence>
<keyword evidence="1" id="KW-0812">Transmembrane</keyword>